<keyword evidence="2" id="KW-1185">Reference proteome</keyword>
<organism evidence="1 2">
    <name type="scientific">Nocardioides simplex</name>
    <name type="common">Arthrobacter simplex</name>
    <dbReference type="NCBI Taxonomy" id="2045"/>
    <lineage>
        <taxon>Bacteria</taxon>
        <taxon>Bacillati</taxon>
        <taxon>Actinomycetota</taxon>
        <taxon>Actinomycetes</taxon>
        <taxon>Propionibacteriales</taxon>
        <taxon>Nocardioidaceae</taxon>
        <taxon>Pimelobacter</taxon>
    </lineage>
</organism>
<proteinExistence type="predicted"/>
<dbReference type="Proteomes" id="UP000030300">
    <property type="component" value="Chromosome"/>
</dbReference>
<evidence type="ECO:0000313" key="1">
    <source>
        <dbReference type="EMBL" id="AJR18422.1"/>
    </source>
</evidence>
<name>A0A0C5XLY0_NOCSI</name>
<reference evidence="1 2" key="1">
    <citation type="journal article" date="2015" name="Genome Announc.">
        <title>Complete Genome Sequence of Steroid-Transforming Nocardioides simplex VKM Ac-2033D.</title>
        <authorList>
            <person name="Shtratnikova V.Y."/>
            <person name="Schelkunov M.I."/>
            <person name="Pekov Y.A."/>
            <person name="Fokina V.V."/>
            <person name="Logacheva M.D."/>
            <person name="Sokolov S.L."/>
            <person name="Bragin E.Y."/>
            <person name="Ashapkin V.V."/>
            <person name="Donova M.V."/>
        </authorList>
    </citation>
    <scope>NUCLEOTIDE SEQUENCE [LARGE SCALE GENOMIC DNA]</scope>
    <source>
        <strain evidence="1 2">VKM Ac-2033D</strain>
    </source>
</reference>
<dbReference type="KEGG" id="psim:KR76_00099"/>
<dbReference type="AlphaFoldDB" id="A0A0C5XLY0"/>
<dbReference type="STRING" id="2045.KR76_00099"/>
<dbReference type="GeneID" id="96612833"/>
<dbReference type="EMBL" id="CP009896">
    <property type="protein sequence ID" value="AJR18422.1"/>
    <property type="molecule type" value="Genomic_DNA"/>
</dbReference>
<accession>A0A0C5XLY0</accession>
<dbReference type="HOGENOM" id="CLU_3138308_0_0_11"/>
<evidence type="ECO:0000313" key="2">
    <source>
        <dbReference type="Proteomes" id="UP000030300"/>
    </source>
</evidence>
<sequence>MSLALILTLVAVLVVAALAVGALFGVVYWAGRSSSRAQVRQTGRTTHPV</sequence>
<protein>
    <submittedName>
        <fullName evidence="1">Uncharacterized protein</fullName>
    </submittedName>
</protein>
<dbReference type="RefSeq" id="WP_158510200.1">
    <property type="nucleotide sequence ID" value="NZ_BJMC01000009.1"/>
</dbReference>
<gene>
    <name evidence="1" type="ORF">KR76_00099</name>
</gene>